<dbReference type="EMBL" id="BX284605">
    <property type="protein sequence ID" value="CAB81978.3"/>
    <property type="molecule type" value="Genomic_DNA"/>
</dbReference>
<evidence type="ECO:0000256" key="6">
    <source>
        <dbReference type="ARBA" id="ARBA00022989"/>
    </source>
</evidence>
<dbReference type="RefSeq" id="NP_001024218.1">
    <property type="nucleotide sequence ID" value="NM_001029047.1"/>
</dbReference>
<dbReference type="InterPro" id="IPR052012">
    <property type="entry name" value="GTase_92"/>
</dbReference>
<dbReference type="CTD" id="191021"/>
<gene>
    <name evidence="9" type="ORF">CELE_Y116F11B.9</name>
    <name evidence="9 11" type="ORF">Y116F11B.9</name>
</gene>
<keyword evidence="5 8" id="KW-0812">Transmembrane</keyword>
<dbReference type="AlphaFoldDB" id="Q9NEJ9"/>
<dbReference type="Bgee" id="WBGene00013825">
    <property type="expression patterns" value="Expressed in adult organism"/>
</dbReference>
<dbReference type="PANTHER" id="PTHR21645">
    <property type="entry name" value="GLYCOSYLTRANSFERASE FAMILY 92 PROTEIN"/>
    <property type="match status" value="1"/>
</dbReference>
<evidence type="ECO:0000256" key="8">
    <source>
        <dbReference type="RuleBase" id="RU366017"/>
    </source>
</evidence>
<reference evidence="9 10" key="1">
    <citation type="journal article" date="1998" name="Science">
        <title>Genome sequence of the nematode C. elegans: a platform for investigating biology.</title>
        <authorList>
            <consortium name="The C. elegans sequencing consortium"/>
            <person name="Sulson J.E."/>
            <person name="Waterston R."/>
        </authorList>
    </citation>
    <scope>NUCLEOTIDE SEQUENCE [LARGE SCALE GENOMIC DNA]</scope>
    <source>
        <strain evidence="9 10">Bristol N2</strain>
    </source>
</reference>
<dbReference type="OMA" id="GPQMCKF"/>
<evidence type="ECO:0000256" key="5">
    <source>
        <dbReference type="ARBA" id="ARBA00022692"/>
    </source>
</evidence>
<dbReference type="UCSC" id="Y116F11B.9b">
    <property type="organism name" value="c. elegans"/>
</dbReference>
<proteinExistence type="inferred from homology"/>
<dbReference type="GeneID" id="191021"/>
<evidence type="ECO:0000256" key="4">
    <source>
        <dbReference type="ARBA" id="ARBA00022679"/>
    </source>
</evidence>
<dbReference type="OrthoDB" id="5809216at2759"/>
<dbReference type="WormBase" id="Y116F11B.9a">
    <property type="protein sequence ID" value="CE24164"/>
    <property type="gene ID" value="WBGene00013825"/>
</dbReference>
<dbReference type="GO" id="GO:0016020">
    <property type="term" value="C:membrane"/>
    <property type="evidence" value="ECO:0007669"/>
    <property type="project" value="UniProtKB-SubCell"/>
</dbReference>
<sequence length="514" mass="59502">MRIYCQYQTTLIFLLFLAFWLYFWYYLLIDLVYGVTHLVIPLQPLKNRELKAFVTSAYYYPTSKSLGDNAVALVMSINLGRNQEEYLEIESGKSTDSGEISIWAKNATTSILVNTPSIRVTPHNFCEMVTIFATTQLLPNIQSILLVAEDGSTEIPFSIPSYKPRDFVVCLSPLYVFEQWQNFLLSVHIYKKFGGFLHLYLISVVSPLFSLMKQYESADYLKIQAWPRVNFPFIMPKYVDPFVGVEFQNQAAAYTDCLLQYKESAQFITFLDIDDVIIPRLAPTYVEEFQKIIGSQKRISYIIYHQKSYNLKVSKRSSEFSISKMLKNLKFRDGNFGSGQKIVANPRYLNYTWIEPTSFSMAGTSYVDTDKNVITQLDNIKWTNSISTTSQAPLYLNSSEYLISPENLEDLDSDFQKMQKSFEIDQILPDLPSKLYYFNSVRSCLTKKYFNYVKLEKYGKTQCPGPQMCKFQKRWGVQCVHVNATHVLMKKLNPITYYYASDPYFTSDMGCVPQ</sequence>
<evidence type="ECO:0000256" key="2">
    <source>
        <dbReference type="ARBA" id="ARBA00007647"/>
    </source>
</evidence>
<keyword evidence="3 8" id="KW-0328">Glycosyltransferase</keyword>
<evidence type="ECO:0000313" key="11">
    <source>
        <dbReference type="WormBase" id="Y116F11B.9a"/>
    </source>
</evidence>
<dbReference type="PhylomeDB" id="Q9NEJ9"/>
<organism evidence="9 10">
    <name type="scientific">Caenorhabditis elegans</name>
    <dbReference type="NCBI Taxonomy" id="6239"/>
    <lineage>
        <taxon>Eukaryota</taxon>
        <taxon>Metazoa</taxon>
        <taxon>Ecdysozoa</taxon>
        <taxon>Nematoda</taxon>
        <taxon>Chromadorea</taxon>
        <taxon>Rhabditida</taxon>
        <taxon>Rhabditina</taxon>
        <taxon>Rhabditomorpha</taxon>
        <taxon>Rhabditoidea</taxon>
        <taxon>Rhabditidae</taxon>
        <taxon>Peloderinae</taxon>
        <taxon>Caenorhabditis</taxon>
    </lineage>
</organism>
<dbReference type="KEGG" id="cel:CELE_Y116F11B.9"/>
<name>Q9NEJ9_CAEEL</name>
<dbReference type="InParanoid" id="Q9NEJ9"/>
<evidence type="ECO:0000313" key="9">
    <source>
        <dbReference type="EMBL" id="CAB81978.3"/>
    </source>
</evidence>
<comment type="similarity">
    <text evidence="2 8">Belongs to the glycosyltransferase 92 family.</text>
</comment>
<keyword evidence="6 8" id="KW-1133">Transmembrane helix</keyword>
<dbReference type="InterPro" id="IPR008166">
    <property type="entry name" value="Glyco_transf_92"/>
</dbReference>
<accession>Q9NEJ9</accession>
<dbReference type="AGR" id="WB:WBGene00013825"/>
<dbReference type="EC" id="2.4.1.-" evidence="8"/>
<evidence type="ECO:0000256" key="3">
    <source>
        <dbReference type="ARBA" id="ARBA00022676"/>
    </source>
</evidence>
<dbReference type="PaxDb" id="6239-Y116F11B.9a"/>
<dbReference type="FunCoup" id="Q9NEJ9">
    <property type="interactions" value="7"/>
</dbReference>
<dbReference type="GO" id="GO:0016757">
    <property type="term" value="F:glycosyltransferase activity"/>
    <property type="evidence" value="ECO:0007669"/>
    <property type="project" value="UniProtKB-UniRule"/>
</dbReference>
<dbReference type="Pfam" id="PF01697">
    <property type="entry name" value="Glyco_transf_92"/>
    <property type="match status" value="1"/>
</dbReference>
<evidence type="ECO:0000256" key="7">
    <source>
        <dbReference type="ARBA" id="ARBA00023136"/>
    </source>
</evidence>
<keyword evidence="7 8" id="KW-0472">Membrane</keyword>
<evidence type="ECO:0000313" key="10">
    <source>
        <dbReference type="Proteomes" id="UP000001940"/>
    </source>
</evidence>
<dbReference type="Proteomes" id="UP000001940">
    <property type="component" value="Chromosome V"/>
</dbReference>
<keyword evidence="10" id="KW-1185">Reference proteome</keyword>
<protein>
    <recommendedName>
        <fullName evidence="8">Glycosyltransferase family 92 protein</fullName>
        <ecNumber evidence="8">2.4.1.-</ecNumber>
    </recommendedName>
</protein>
<dbReference type="HOGENOM" id="CLU_028496_1_0_1"/>
<comment type="subcellular location">
    <subcellularLocation>
        <location evidence="1">Membrane</location>
        <topology evidence="1">Single-pass membrane protein</topology>
    </subcellularLocation>
</comment>
<dbReference type="eggNOG" id="KOG4735">
    <property type="taxonomic scope" value="Eukaryota"/>
</dbReference>
<keyword evidence="4 8" id="KW-0808">Transferase</keyword>
<feature type="transmembrane region" description="Helical" evidence="8">
    <location>
        <begin position="12"/>
        <end position="35"/>
    </location>
</feature>
<evidence type="ECO:0000256" key="1">
    <source>
        <dbReference type="ARBA" id="ARBA00004167"/>
    </source>
</evidence>
<dbReference type="PANTHER" id="PTHR21645:SF7">
    <property type="entry name" value="GLYCOSYLTRANSFERASE FAMILY 92 PROTEIN"/>
    <property type="match status" value="1"/>
</dbReference>